<evidence type="ECO:0000313" key="2">
    <source>
        <dbReference type="EMBL" id="MBA4541345.1"/>
    </source>
</evidence>
<dbReference type="Gene3D" id="3.40.630.30">
    <property type="match status" value="1"/>
</dbReference>
<dbReference type="OrthoDB" id="9798081at2"/>
<dbReference type="RefSeq" id="WP_033099348.1">
    <property type="nucleotide sequence ID" value="NZ_JACEIP010000001.1"/>
</dbReference>
<feature type="domain" description="N-acetyltransferase" evidence="1">
    <location>
        <begin position="10"/>
        <end position="166"/>
    </location>
</feature>
<dbReference type="EMBL" id="JACEIP010000001">
    <property type="protein sequence ID" value="MBA4541345.1"/>
    <property type="molecule type" value="Genomic_DNA"/>
</dbReference>
<dbReference type="InterPro" id="IPR016181">
    <property type="entry name" value="Acyl_CoA_acyltransferase"/>
</dbReference>
<gene>
    <name evidence="2" type="ORF">H1164_00260</name>
</gene>
<keyword evidence="3" id="KW-1185">Reference proteome</keyword>
<sequence length="166" mass="19049">MSLLIETERLRFRPYKEKDLPFLISLCSDPQVMRYIGKVKTPEETEEMLQKWLNAQKGGMGICLAIDRKSGEKVGHSGVIEQIVDGRIEAEIGYWLLPKYWGKGLGTEMAAAFRDYAFETLKLQRLISIIQPGNKASIKVARKIGMEKEKETVFRMTLVHIYAIKR</sequence>
<dbReference type="GO" id="GO:0016747">
    <property type="term" value="F:acyltransferase activity, transferring groups other than amino-acyl groups"/>
    <property type="evidence" value="ECO:0007669"/>
    <property type="project" value="InterPro"/>
</dbReference>
<keyword evidence="2" id="KW-0808">Transferase</keyword>
<comment type="caution">
    <text evidence="2">The sequence shown here is derived from an EMBL/GenBank/DDBJ whole genome shotgun (WGS) entry which is preliminary data.</text>
</comment>
<dbReference type="Pfam" id="PF13302">
    <property type="entry name" value="Acetyltransf_3"/>
    <property type="match status" value="1"/>
</dbReference>
<dbReference type="PROSITE" id="PS51186">
    <property type="entry name" value="GNAT"/>
    <property type="match status" value="1"/>
</dbReference>
<evidence type="ECO:0000259" key="1">
    <source>
        <dbReference type="PROSITE" id="PS51186"/>
    </source>
</evidence>
<accession>A0A7W1X783</accession>
<dbReference type="InterPro" id="IPR051531">
    <property type="entry name" value="N-acetyltransferase"/>
</dbReference>
<evidence type="ECO:0000313" key="3">
    <source>
        <dbReference type="Proteomes" id="UP000530514"/>
    </source>
</evidence>
<dbReference type="Proteomes" id="UP000530514">
    <property type="component" value="Unassembled WGS sequence"/>
</dbReference>
<dbReference type="InterPro" id="IPR000182">
    <property type="entry name" value="GNAT_dom"/>
</dbReference>
<proteinExistence type="predicted"/>
<dbReference type="PANTHER" id="PTHR43792:SF1">
    <property type="entry name" value="N-ACETYLTRANSFERASE DOMAIN-CONTAINING PROTEIN"/>
    <property type="match status" value="1"/>
</dbReference>
<organism evidence="2 3">
    <name type="scientific">Thermoactinomyces daqus</name>
    <dbReference type="NCBI Taxonomy" id="1329516"/>
    <lineage>
        <taxon>Bacteria</taxon>
        <taxon>Bacillati</taxon>
        <taxon>Bacillota</taxon>
        <taxon>Bacilli</taxon>
        <taxon>Bacillales</taxon>
        <taxon>Thermoactinomycetaceae</taxon>
        <taxon>Thermoactinomyces</taxon>
    </lineage>
</organism>
<protein>
    <submittedName>
        <fullName evidence="2">GNAT family N-acetyltransferase</fullName>
    </submittedName>
</protein>
<reference evidence="2 3" key="1">
    <citation type="submission" date="2020-07" db="EMBL/GenBank/DDBJ databases">
        <authorList>
            <person name="Feng H."/>
        </authorList>
    </citation>
    <scope>NUCLEOTIDE SEQUENCE [LARGE SCALE GENOMIC DNA]</scope>
    <source>
        <strain evidence="3">s-11</strain>
    </source>
</reference>
<dbReference type="PANTHER" id="PTHR43792">
    <property type="entry name" value="GNAT FAMILY, PUTATIVE (AFU_ORTHOLOGUE AFUA_3G00765)-RELATED-RELATED"/>
    <property type="match status" value="1"/>
</dbReference>
<name>A0A7W1X783_9BACL</name>
<dbReference type="AlphaFoldDB" id="A0A7W1X783"/>
<dbReference type="SUPFAM" id="SSF55729">
    <property type="entry name" value="Acyl-CoA N-acyltransferases (Nat)"/>
    <property type="match status" value="1"/>
</dbReference>